<comment type="caution">
    <text evidence="10">The sequence shown here is derived from an EMBL/GenBank/DDBJ whole genome shotgun (WGS) entry which is preliminary data.</text>
</comment>
<feature type="coiled-coil region" evidence="8">
    <location>
        <begin position="1693"/>
        <end position="1808"/>
    </location>
</feature>
<dbReference type="InterPro" id="IPR011992">
    <property type="entry name" value="EF-hand-dom_pair"/>
</dbReference>
<dbReference type="InterPro" id="IPR002048">
    <property type="entry name" value="EF_hand_dom"/>
</dbReference>
<dbReference type="Gene3D" id="1.10.238.10">
    <property type="entry name" value="EF-hand"/>
    <property type="match status" value="1"/>
</dbReference>
<dbReference type="GO" id="GO:0005874">
    <property type="term" value="C:microtubule"/>
    <property type="evidence" value="ECO:0007669"/>
    <property type="project" value="UniProtKB-KW"/>
</dbReference>
<evidence type="ECO:0000259" key="9">
    <source>
        <dbReference type="PROSITE" id="PS50222"/>
    </source>
</evidence>
<protein>
    <submittedName>
        <fullName evidence="10">Ninein</fullName>
    </submittedName>
</protein>
<dbReference type="GO" id="GO:0034454">
    <property type="term" value="P:microtubule anchoring at centrosome"/>
    <property type="evidence" value="ECO:0007669"/>
    <property type="project" value="TreeGrafter"/>
</dbReference>
<feature type="domain" description="EF-hand" evidence="9">
    <location>
        <begin position="8"/>
        <end position="43"/>
    </location>
</feature>
<feature type="coiled-coil region" evidence="8">
    <location>
        <begin position="1219"/>
        <end position="1515"/>
    </location>
</feature>
<dbReference type="Proteomes" id="UP001166674">
    <property type="component" value="Unassembled WGS sequence"/>
</dbReference>
<feature type="coiled-coil region" evidence="8">
    <location>
        <begin position="1555"/>
        <end position="1582"/>
    </location>
</feature>
<evidence type="ECO:0000313" key="10">
    <source>
        <dbReference type="EMBL" id="MBZ3876884.1"/>
    </source>
</evidence>
<evidence type="ECO:0000256" key="6">
    <source>
        <dbReference type="ARBA" id="ARBA00023054"/>
    </source>
</evidence>
<keyword evidence="2" id="KW-0963">Cytoplasm</keyword>
<evidence type="ECO:0000256" key="8">
    <source>
        <dbReference type="SAM" id="Coils"/>
    </source>
</evidence>
<evidence type="ECO:0000256" key="4">
    <source>
        <dbReference type="ARBA" id="ARBA00022701"/>
    </source>
</evidence>
<gene>
    <name evidence="10" type="ORF">SUZIE_140165</name>
</gene>
<dbReference type="GO" id="GO:0097431">
    <property type="term" value="C:mitotic spindle pole"/>
    <property type="evidence" value="ECO:0007669"/>
    <property type="project" value="TreeGrafter"/>
</dbReference>
<feature type="coiled-coil region" evidence="8">
    <location>
        <begin position="734"/>
        <end position="776"/>
    </location>
</feature>
<accession>A0AA41SXU7</accession>
<reference evidence="10" key="1">
    <citation type="submission" date="2020-03" db="EMBL/GenBank/DDBJ databases">
        <title>Studies in the Genomics of Life Span.</title>
        <authorList>
            <person name="Glass D."/>
        </authorList>
    </citation>
    <scope>NUCLEOTIDE SEQUENCE</scope>
    <source>
        <strain evidence="10">SUZIE</strain>
        <tissue evidence="10">Muscle</tissue>
    </source>
</reference>
<keyword evidence="11" id="KW-1185">Reference proteome</keyword>
<dbReference type="EMBL" id="JAATJV010286300">
    <property type="protein sequence ID" value="MBZ3876884.1"/>
    <property type="molecule type" value="Genomic_DNA"/>
</dbReference>
<evidence type="ECO:0000256" key="2">
    <source>
        <dbReference type="ARBA" id="ARBA00022490"/>
    </source>
</evidence>
<dbReference type="PANTHER" id="PTHR18905">
    <property type="entry name" value="NINEIN"/>
    <property type="match status" value="1"/>
</dbReference>
<feature type="coiled-coil region" evidence="8">
    <location>
        <begin position="596"/>
        <end position="659"/>
    </location>
</feature>
<evidence type="ECO:0000256" key="5">
    <source>
        <dbReference type="ARBA" id="ARBA00022737"/>
    </source>
</evidence>
<comment type="subcellular location">
    <subcellularLocation>
        <location evidence="1">Cytoplasm</location>
        <location evidence="1">Cytoskeleton</location>
        <location evidence="1">Microtubule organizing center</location>
        <location evidence="1">Centrosome</location>
    </subcellularLocation>
</comment>
<proteinExistence type="predicted"/>
<dbReference type="GO" id="GO:0005814">
    <property type="term" value="C:centriole"/>
    <property type="evidence" value="ECO:0007669"/>
    <property type="project" value="TreeGrafter"/>
</dbReference>
<keyword evidence="3" id="KW-0597">Phosphoprotein</keyword>
<dbReference type="GO" id="GO:0097539">
    <property type="term" value="C:ciliary transition fiber"/>
    <property type="evidence" value="ECO:0007669"/>
    <property type="project" value="TreeGrafter"/>
</dbReference>
<feature type="coiled-coil region" evidence="8">
    <location>
        <begin position="929"/>
        <end position="992"/>
    </location>
</feature>
<dbReference type="GO" id="GO:0005509">
    <property type="term" value="F:calcium ion binding"/>
    <property type="evidence" value="ECO:0007669"/>
    <property type="project" value="InterPro"/>
</dbReference>
<dbReference type="GO" id="GO:0051642">
    <property type="term" value="P:centrosome localization"/>
    <property type="evidence" value="ECO:0007669"/>
    <property type="project" value="TreeGrafter"/>
</dbReference>
<keyword evidence="4" id="KW-0493">Microtubule</keyword>
<evidence type="ECO:0000256" key="1">
    <source>
        <dbReference type="ARBA" id="ARBA00004300"/>
    </source>
</evidence>
<evidence type="ECO:0000313" key="11">
    <source>
        <dbReference type="Proteomes" id="UP001166674"/>
    </source>
</evidence>
<keyword evidence="6 8" id="KW-0175">Coiled coil</keyword>
<dbReference type="PROSITE" id="PS50222">
    <property type="entry name" value="EF_HAND_2"/>
    <property type="match status" value="1"/>
</dbReference>
<dbReference type="GO" id="GO:0000242">
    <property type="term" value="C:pericentriolar material"/>
    <property type="evidence" value="ECO:0007669"/>
    <property type="project" value="TreeGrafter"/>
</dbReference>
<dbReference type="PANTHER" id="PTHR18905:SF11">
    <property type="entry name" value="NINEIN"/>
    <property type="match status" value="1"/>
</dbReference>
<keyword evidence="5" id="KW-0677">Repeat</keyword>
<keyword evidence="7" id="KW-0206">Cytoskeleton</keyword>
<feature type="coiled-coil region" evidence="8">
    <location>
        <begin position="800"/>
        <end position="899"/>
    </location>
</feature>
<name>A0AA41SXU7_SCICA</name>
<feature type="coiled-coil region" evidence="8">
    <location>
        <begin position="1130"/>
        <end position="1187"/>
    </location>
</feature>
<evidence type="ECO:0000256" key="3">
    <source>
        <dbReference type="ARBA" id="ARBA00022553"/>
    </source>
</evidence>
<dbReference type="SUPFAM" id="SSF47473">
    <property type="entry name" value="EF-hand"/>
    <property type="match status" value="1"/>
</dbReference>
<organism evidence="10 11">
    <name type="scientific">Sciurus carolinensis</name>
    <name type="common">Eastern gray squirrel</name>
    <dbReference type="NCBI Taxonomy" id="30640"/>
    <lineage>
        <taxon>Eukaryota</taxon>
        <taxon>Metazoa</taxon>
        <taxon>Chordata</taxon>
        <taxon>Craniata</taxon>
        <taxon>Vertebrata</taxon>
        <taxon>Euteleostomi</taxon>
        <taxon>Mammalia</taxon>
        <taxon>Eutheria</taxon>
        <taxon>Euarchontoglires</taxon>
        <taxon>Glires</taxon>
        <taxon>Rodentia</taxon>
        <taxon>Sciuromorpha</taxon>
        <taxon>Sciuridae</taxon>
        <taxon>Sciurinae</taxon>
        <taxon>Sciurini</taxon>
        <taxon>Sciurus</taxon>
    </lineage>
</organism>
<feature type="coiled-coil region" evidence="8">
    <location>
        <begin position="362"/>
        <end position="534"/>
    </location>
</feature>
<sequence>MDEVEQDQHEARLKELFDSFDTTGTGSLGQEELTDLCHMLSLEEVAPVLQQTLLQDNLLGRVHFDQFKEALILILSRTLSNEEHFQQPDCSLEAQPKYVRGGKRYGRRSLPEFQESVEEFAEVTVIEPLDEEARPSHIQAGDCNEHWKTQRGEEYEAEGQLRFWNPDDLSASQSGSSPPQDWIEEKLQEVCDDLGITRDGHLNRKKLVSICEQYGLQNVDGEMLEEVFHNLDPDGTMSVEDFFYGLFKNGKSLTPSASTPYRQLKRHLSMQSFDESGRRTTTQSAMTSTIGFRVFSCLDDGMGHASVERILDTWQEEGIENSQEILKALDFSLDGNVNLTELTLALENELLVTKNSIHQAALASFKAEIRHLLERVDQVVREKEKLRSDLDKAEKLKSLMASEVDDHHAAIERRNEYNLRKLDEEYKERIAALKSELRREREQILQQVGKQRLELEQEIEKAKTEENYIRDRLALSLKENSRLENELLENAEKLAEYENLTNKLQRNLDNVLAEKVLQDQVDELQSELEEYRAQGKAFRLPLKNSLSEELDVNSGGIEPDQGLGSEECNPLNMSIEAELVIEQMKEQYHRDLGHVRLELEDKVRHYEKQLDETRLACEKEQETMKQKYEHGMHTLEKQISDLQSEIAELQGQVVALKEAHQETCCQHEEEKRQLQMTWDEEKARLREEHELELKARLQQAEEGFSQEREGLIQSSAWTEEKVRGLTQDLEQSHQEQLTSLVEKHTLEKEELRRELLEKHQRELQEGREKMETEYNRRTSQIEAQFQADCQKVTKRCETALQSLERRYRQELRDLLEQQLEEKSQWQFEKDELTQEYAEAQEQLKETLQREKTTSLVLSQEREMLEKTYKEHLNSMVLEREQLLQDLEDLRNVSESQQSLLSDQILELKSSHEKELRDREQVLCQAGASEQRASQQLEQLRMERDQERQEMVAKLLAMETVHRVTCEKADRERAEMSTEISRLQSKIKDMQQAAIPLSRLQGGCQATGGDEEEGNGAMSLLQQGEQLLEENGDVLVSLQKAHERAVKENVKMASEISRLQQRLQKLEPGSVISSCLEEPTTDFFGNSVEQTESFLSQNQMKQVEGEISRCRLSDLQDDEVQHLGSTGTSSVQRQEVKIEESEASIESFSELENSVETRTESWDLKNQISQLREQLMILRADCDRASEKKQDLLFDVSVLKKKLKMLERVPEASPKYKLLYEDASRENDCLQEELRVMETRYEEALENNKELTTEVFRLQDELKKVEEVTETFLSLEKSYDEISDLKTKNQQLDLENAELSQKNSQNQEELQELNQRLAEMLCQKAKEPENKEWEQEKSDLKEELEHCKVQSSTLVSSLEAELSEVKLQAHIVEQENLLLKDELEKMKQLHRCPDLSDFQQKISSVLSYNEQLLKEKEALSEELNSYVDKVAKSRRLEHRIATMKQEQKSWEHQSESLKSQLVASQEKVQNLEETLQNVNLQMSRIKSDLRVTHQEKEALKQEVMSLHKQLQNVGDKNWAPETASHPSGLHSQPKRLSWDKLDHLMSEEQQLLWQENERLQTVVQNTKAELTHSREKVRQLESNLLSSKHQKHLNPSGTVKPTEQEKLSLKRECEQFQKEQSPTNRKVNQINSLERELETIHLENEGLKKKQVKLDEQLLEMQHLRSTVMLSPSPHWDLQLLQQQACPMVPREHFLQLQHQLLQAERRNEHLQEELDNRTSETNTPQGSQEQLVSIMEERMIEVEQKLKLVKRLLQEKVNQLKEQLCKNTKADAMVKDLYVENAQLLKALEMTEQRQKTAEKKNYLLEEKIASLSNIVRNLTPAPLTSTPPLRS</sequence>
<dbReference type="FunFam" id="1.10.238.10:FF:000094">
    <property type="entry name" value="ninein isoform X7"/>
    <property type="match status" value="1"/>
</dbReference>
<evidence type="ECO:0000256" key="7">
    <source>
        <dbReference type="ARBA" id="ARBA00023212"/>
    </source>
</evidence>
<dbReference type="GO" id="GO:0090222">
    <property type="term" value="P:centrosome-templated microtubule nucleation"/>
    <property type="evidence" value="ECO:0007669"/>
    <property type="project" value="TreeGrafter"/>
</dbReference>